<accession>A0AAF0PYZ8</accession>
<dbReference type="FunFam" id="3.10.20.370:FF:000001">
    <property type="entry name" value="Retrovirus-related Pol polyprotein from transposon 17.6-like protein"/>
    <property type="match status" value="1"/>
</dbReference>
<evidence type="ECO:0000256" key="6">
    <source>
        <dbReference type="ARBA" id="ARBA00022801"/>
    </source>
</evidence>
<evidence type="ECO:0000256" key="5">
    <source>
        <dbReference type="ARBA" id="ARBA00022759"/>
    </source>
</evidence>
<dbReference type="GO" id="GO:0003964">
    <property type="term" value="F:RNA-directed DNA polymerase activity"/>
    <property type="evidence" value="ECO:0007669"/>
    <property type="project" value="UniProtKB-KW"/>
</dbReference>
<feature type="domain" description="Reverse transcriptase" evidence="8">
    <location>
        <begin position="17"/>
        <end position="196"/>
    </location>
</feature>
<dbReference type="InterPro" id="IPR050951">
    <property type="entry name" value="Retrovirus_Pol_polyprotein"/>
</dbReference>
<dbReference type="GO" id="GO:0006508">
    <property type="term" value="P:proteolysis"/>
    <property type="evidence" value="ECO:0007669"/>
    <property type="project" value="UniProtKB-KW"/>
</dbReference>
<dbReference type="Gene3D" id="3.10.10.10">
    <property type="entry name" value="HIV Type 1 Reverse Transcriptase, subunit A, domain 1"/>
    <property type="match status" value="1"/>
</dbReference>
<dbReference type="AlphaFoldDB" id="A0AAF0PYZ8"/>
<keyword evidence="3" id="KW-0548">Nucleotidyltransferase</keyword>
<proteinExistence type="predicted"/>
<evidence type="ECO:0000259" key="8">
    <source>
        <dbReference type="PROSITE" id="PS50878"/>
    </source>
</evidence>
<dbReference type="Gene3D" id="3.10.20.370">
    <property type="match status" value="1"/>
</dbReference>
<evidence type="ECO:0000313" key="10">
    <source>
        <dbReference type="Proteomes" id="UP001234989"/>
    </source>
</evidence>
<keyword evidence="10" id="KW-1185">Reference proteome</keyword>
<dbReference type="InterPro" id="IPR041373">
    <property type="entry name" value="RT_RNaseH"/>
</dbReference>
<dbReference type="InterPro" id="IPR043128">
    <property type="entry name" value="Rev_trsase/Diguanyl_cyclase"/>
</dbReference>
<dbReference type="PROSITE" id="PS50878">
    <property type="entry name" value="RT_POL"/>
    <property type="match status" value="1"/>
</dbReference>
<evidence type="ECO:0000256" key="1">
    <source>
        <dbReference type="ARBA" id="ARBA00022670"/>
    </source>
</evidence>
<dbReference type="GO" id="GO:0004519">
    <property type="term" value="F:endonuclease activity"/>
    <property type="evidence" value="ECO:0007669"/>
    <property type="project" value="UniProtKB-KW"/>
</dbReference>
<dbReference type="InterPro" id="IPR000477">
    <property type="entry name" value="RT_dom"/>
</dbReference>
<dbReference type="FunFam" id="3.10.10.10:FF:000007">
    <property type="entry name" value="Retrovirus-related Pol polyprotein from transposon 17.6-like Protein"/>
    <property type="match status" value="1"/>
</dbReference>
<dbReference type="SUPFAM" id="SSF56672">
    <property type="entry name" value="DNA/RNA polymerases"/>
    <property type="match status" value="1"/>
</dbReference>
<dbReference type="EMBL" id="CP133613">
    <property type="protein sequence ID" value="WMV13694.1"/>
    <property type="molecule type" value="Genomic_DNA"/>
</dbReference>
<reference evidence="9" key="1">
    <citation type="submission" date="2023-08" db="EMBL/GenBank/DDBJ databases">
        <title>A de novo genome assembly of Solanum verrucosum Schlechtendal, a Mexican diploid species geographically isolated from the other diploid A-genome species in potato relatives.</title>
        <authorList>
            <person name="Hosaka K."/>
        </authorList>
    </citation>
    <scope>NUCLEOTIDE SEQUENCE</scope>
    <source>
        <tissue evidence="9">Young leaves</tissue>
    </source>
</reference>
<dbReference type="GO" id="GO:0008233">
    <property type="term" value="F:peptidase activity"/>
    <property type="evidence" value="ECO:0007669"/>
    <property type="project" value="UniProtKB-KW"/>
</dbReference>
<dbReference type="InterPro" id="IPR043502">
    <property type="entry name" value="DNA/RNA_pol_sf"/>
</dbReference>
<dbReference type="Pfam" id="PF00078">
    <property type="entry name" value="RVT_1"/>
    <property type="match status" value="1"/>
</dbReference>
<name>A0AAF0PYZ8_SOLVR</name>
<dbReference type="PANTHER" id="PTHR37984">
    <property type="entry name" value="PROTEIN CBG26694"/>
    <property type="match status" value="1"/>
</dbReference>
<protein>
    <recommendedName>
        <fullName evidence="8">Reverse transcriptase domain-containing protein</fullName>
    </recommendedName>
</protein>
<keyword evidence="5" id="KW-0255">Endonuclease</keyword>
<evidence type="ECO:0000256" key="3">
    <source>
        <dbReference type="ARBA" id="ARBA00022695"/>
    </source>
</evidence>
<evidence type="ECO:0000256" key="2">
    <source>
        <dbReference type="ARBA" id="ARBA00022679"/>
    </source>
</evidence>
<dbReference type="CDD" id="cd09274">
    <property type="entry name" value="RNase_HI_RT_Ty3"/>
    <property type="match status" value="1"/>
</dbReference>
<evidence type="ECO:0000256" key="4">
    <source>
        <dbReference type="ARBA" id="ARBA00022722"/>
    </source>
</evidence>
<keyword evidence="7" id="KW-0695">RNA-directed DNA polymerase</keyword>
<dbReference type="Proteomes" id="UP001234989">
    <property type="component" value="Chromosome 2"/>
</dbReference>
<organism evidence="9 10">
    <name type="scientific">Solanum verrucosum</name>
    <dbReference type="NCBI Taxonomy" id="315347"/>
    <lineage>
        <taxon>Eukaryota</taxon>
        <taxon>Viridiplantae</taxon>
        <taxon>Streptophyta</taxon>
        <taxon>Embryophyta</taxon>
        <taxon>Tracheophyta</taxon>
        <taxon>Spermatophyta</taxon>
        <taxon>Magnoliopsida</taxon>
        <taxon>eudicotyledons</taxon>
        <taxon>Gunneridae</taxon>
        <taxon>Pentapetalae</taxon>
        <taxon>asterids</taxon>
        <taxon>lamiids</taxon>
        <taxon>Solanales</taxon>
        <taxon>Solanaceae</taxon>
        <taxon>Solanoideae</taxon>
        <taxon>Solaneae</taxon>
        <taxon>Solanum</taxon>
    </lineage>
</organism>
<evidence type="ECO:0000256" key="7">
    <source>
        <dbReference type="ARBA" id="ARBA00022918"/>
    </source>
</evidence>
<gene>
    <name evidence="9" type="ORF">MTR67_007079</name>
</gene>
<dbReference type="Gene3D" id="3.30.70.270">
    <property type="match status" value="2"/>
</dbReference>
<keyword evidence="1" id="KW-0645">Protease</keyword>
<sequence>MAPAELKKLKEQLRDLLEKGFIRPSQSPWGAPVLFVKKKDGSLRMCIDYRQLNRVTVKNKYPVPRIDDLFDQLQEASHFSKIDLRSGYHQVKVRECDIPKTAFRTRYGHYEFVVMSFGLTNAPAIFMDLMNRIFKPYLNSFVVVFIDDILIYSHSEEEHMGHLKVVLQRLREDKLYAKYEKCEFWLREVAFLDHVVSRDGIKVDPKKTDVIRNWPRPLTPLDIRSFLGLAGYYRRFVNGFSSIASPMTKLTQKKAKFEWTDECERSFQTLKDKLVSAPILSLPDGLEGFVVYCDASRVGLGCVLMQNGKVIAYASRQLKVHEKNYPTHDLELVAVVFALKIWRHYLYGVHVDVFTDHKSLQYVFTQKDLNLRQRRWLEFLKDYDMSVHYHPAERSASLVRITDQLDDSPFGVVHRRLVLAFSIVVLWVIGLHDTVSWNFSVMRRLLHFFTDLILSFKAQHTGTKGDVRPFGDSPSGLGDTQAFISSFFSAFSFLFAM</sequence>
<dbReference type="Pfam" id="PF17917">
    <property type="entry name" value="RT_RNaseH"/>
    <property type="match status" value="1"/>
</dbReference>
<evidence type="ECO:0000313" key="9">
    <source>
        <dbReference type="EMBL" id="WMV13694.1"/>
    </source>
</evidence>
<dbReference type="CDD" id="cd01647">
    <property type="entry name" value="RT_LTR"/>
    <property type="match status" value="1"/>
</dbReference>
<keyword evidence="2" id="KW-0808">Transferase</keyword>
<dbReference type="PANTHER" id="PTHR37984:SF5">
    <property type="entry name" value="PROTEIN NYNRIN-LIKE"/>
    <property type="match status" value="1"/>
</dbReference>
<keyword evidence="4" id="KW-0540">Nuclease</keyword>
<keyword evidence="6" id="KW-0378">Hydrolase</keyword>
<dbReference type="FunFam" id="3.30.70.270:FF:000020">
    <property type="entry name" value="Transposon Tf2-6 polyprotein-like Protein"/>
    <property type="match status" value="1"/>
</dbReference>